<accession>A0A1E8E0V7</accession>
<proteinExistence type="predicted"/>
<dbReference type="Pfam" id="PF09992">
    <property type="entry name" value="NAGPA"/>
    <property type="match status" value="1"/>
</dbReference>
<dbReference type="eggNOG" id="COG3698">
    <property type="taxonomic scope" value="Bacteria"/>
</dbReference>
<comment type="caution">
    <text evidence="2">The sequence shown here is derived from an EMBL/GenBank/DDBJ whole genome shotgun (WGS) entry which is preliminary data.</text>
</comment>
<evidence type="ECO:0000313" key="2">
    <source>
        <dbReference type="EMBL" id="OFE43260.1"/>
    </source>
</evidence>
<dbReference type="Proteomes" id="UP000186931">
    <property type="component" value="Unassembled WGS sequence"/>
</dbReference>
<evidence type="ECO:0000313" key="3">
    <source>
        <dbReference type="Proteomes" id="UP000186931"/>
    </source>
</evidence>
<name>A0A1E8E0V7_9GAMM</name>
<dbReference type="InterPro" id="IPR018711">
    <property type="entry name" value="NAGPA"/>
</dbReference>
<dbReference type="EMBL" id="MKQS01000014">
    <property type="protein sequence ID" value="OFE43260.1"/>
    <property type="molecule type" value="Genomic_DNA"/>
</dbReference>
<reference evidence="2 3" key="1">
    <citation type="submission" date="2016-10" db="EMBL/GenBank/DDBJ databases">
        <title>Genome of airborne Acinetobacter sp. 5-2Ac02 in the hospital environment: Species near to Acinetobacter towneri.</title>
        <authorList>
            <person name="Barbosa B."/>
            <person name="Fernandez-Garcia L."/>
            <person name="Gato E."/>
            <person name="Leao R."/>
            <person name="Albano R."/>
            <person name="Fernandez B."/>
            <person name="Fernandez-Cuenca F."/>
            <person name="Marques E."/>
            <person name="Tomas M."/>
        </authorList>
    </citation>
    <scope>NUCLEOTIDE SEQUENCE [LARGE SCALE GENOMIC DNA]</scope>
    <source>
        <strain evidence="2 3">5-2Ac02</strain>
    </source>
</reference>
<dbReference type="STRING" id="202956.BJN41_09405"/>
<evidence type="ECO:0000259" key="1">
    <source>
        <dbReference type="Pfam" id="PF09992"/>
    </source>
</evidence>
<organism evidence="2 3">
    <name type="scientific">Acinetobacter towneri</name>
    <dbReference type="NCBI Taxonomy" id="202956"/>
    <lineage>
        <taxon>Bacteria</taxon>
        <taxon>Pseudomonadati</taxon>
        <taxon>Pseudomonadota</taxon>
        <taxon>Gammaproteobacteria</taxon>
        <taxon>Moraxellales</taxon>
        <taxon>Moraxellaceae</taxon>
        <taxon>Acinetobacter</taxon>
    </lineage>
</organism>
<protein>
    <recommendedName>
        <fullName evidence="1">Phosphodiester glycosidase domain-containing protein</fullName>
    </recommendedName>
</protein>
<dbReference type="AlphaFoldDB" id="A0A1E8E0V7"/>
<gene>
    <name evidence="2" type="ORF">BJN41_09405</name>
</gene>
<sequence length="241" mass="27482">MLSYLFCTSTAQAEIRAWTVNNSKINVDVVEVAQLSLLGLYLKDQQGESYLQISQLQKNLQPCENMQFAMNAGMFHQDYSPVGLYVERGRQFKNLNRQQQGWGNFLIQPNGVLAWNHQQVFLGTTQQFANQEFKAQYATQSGPMLVINHQLNSRFLADSTSYKIRNGVGLKDQSLYFVISNTPVTFHQFATFFKDELKTPNALYLDGSISTAYIPQLQRHTRTHRNLGPILAYIDDQGCKP</sequence>
<feature type="domain" description="Phosphodiester glycosidase" evidence="1">
    <location>
        <begin position="65"/>
        <end position="214"/>
    </location>
</feature>